<evidence type="ECO:0000313" key="6">
    <source>
        <dbReference type="EMBL" id="KDN72112.1"/>
    </source>
</evidence>
<proteinExistence type="inferred from homology"/>
<evidence type="ECO:0000256" key="1">
    <source>
        <dbReference type="ARBA" id="ARBA00005234"/>
    </source>
</evidence>
<sequence length="827" mass="91302">MLAECQLIVSIEEVLEFQDIDAKRLEDEFAHDPTHAGADFRTWAFDNVVLAILNLVNDQIFSETIQALRTNVSRRWNTALRHHNISLGTLAFFFGDNIVASRPCAESTSALCKSHAANSIIELYRIYRSQSLLTRQVNQRTAVRHFRQAIQSISERAWPLKHRQKKEKRATTASDDASNSDTDKHTDVESRFPSRDSESPDRGRRSPSLGLSSPAVSPISGIQHQADFAPRDSETPPPFTNVEVSNELDGGNTLLDVTGTPLSPQPTEDDLPQTLRWEDDGGDNPNGSDHNLSTILEAPLEDESTALAHRAVNRQKLTAVINGHDDHASSEATPQCAHLHLDNGSPFQFDFVTLPGSVNSRPQYKHKRSLSEAGIFAAPPTHESLKRPAKLPRVSVVPAAPEAARSSSRISTQQVNLQDVLQSAHRLGQGTWLNDIVMQTISRRLKSTTVGIVHSLTIAAKQMTERGRLQLQTTMAKSKVLLFLNHNENHWVLFLWEPIRNLLTEFNSLSTVSLTTSSTNLSNALSASPSTALPADAPSQIVSTFLRWATNDASLQVALRKAECPQQPNGFNCGVYALAFAEKVAENKEIPPTLDGNLERVCLGGAALTSWNCVPRPEELVLLGPHIPRTTVERAARVKLLRHRQASFRALMKSYEGQPSQTSVTSSHKGQIHSLTESECRDCRQSTLAGIMLSEMTEHRRALESALSSQNSANMLDMVQPLDAALREQVKGFIAAMQARDAVRPAEEAVGTAMLGKQAKDRKRENCQAMYINAGLALESWDESAESDAQKRHLAREAARDGYVRSCVHMLILRYITAKFRQGNGTT</sequence>
<dbReference type="SUPFAM" id="SSF54001">
    <property type="entry name" value="Cysteine proteinases"/>
    <property type="match status" value="1"/>
</dbReference>
<name>A0A066XTC4_COLSU</name>
<protein>
    <recommendedName>
        <fullName evidence="5">Ubiquitin-like protease family profile domain-containing protein</fullName>
    </recommendedName>
</protein>
<dbReference type="eggNOG" id="ENOG502RVDD">
    <property type="taxonomic scope" value="Eukaryota"/>
</dbReference>
<dbReference type="InterPro" id="IPR038765">
    <property type="entry name" value="Papain-like_cys_pep_sf"/>
</dbReference>
<organism evidence="6 7">
    <name type="scientific">Colletotrichum sublineola</name>
    <name type="common">Sorghum anthracnose fungus</name>
    <dbReference type="NCBI Taxonomy" id="1173701"/>
    <lineage>
        <taxon>Eukaryota</taxon>
        <taxon>Fungi</taxon>
        <taxon>Dikarya</taxon>
        <taxon>Ascomycota</taxon>
        <taxon>Pezizomycotina</taxon>
        <taxon>Sordariomycetes</taxon>
        <taxon>Hypocreomycetidae</taxon>
        <taxon>Glomerellales</taxon>
        <taxon>Glomerellaceae</taxon>
        <taxon>Colletotrichum</taxon>
        <taxon>Colletotrichum graminicola species complex</taxon>
    </lineage>
</organism>
<dbReference type="STRING" id="1173701.A0A066XTC4"/>
<dbReference type="Proteomes" id="UP000027238">
    <property type="component" value="Unassembled WGS sequence"/>
</dbReference>
<feature type="region of interest" description="Disordered" evidence="4">
    <location>
        <begin position="157"/>
        <end position="292"/>
    </location>
</feature>
<dbReference type="EMBL" id="JMSE01000047">
    <property type="protein sequence ID" value="KDN72112.1"/>
    <property type="molecule type" value="Genomic_DNA"/>
</dbReference>
<dbReference type="Pfam" id="PF02902">
    <property type="entry name" value="Peptidase_C48"/>
    <property type="match status" value="1"/>
</dbReference>
<evidence type="ECO:0000313" key="7">
    <source>
        <dbReference type="Proteomes" id="UP000027238"/>
    </source>
</evidence>
<evidence type="ECO:0000259" key="5">
    <source>
        <dbReference type="PROSITE" id="PS50600"/>
    </source>
</evidence>
<evidence type="ECO:0000256" key="3">
    <source>
        <dbReference type="ARBA" id="ARBA00022801"/>
    </source>
</evidence>
<accession>A0A066XTC4</accession>
<dbReference type="PROSITE" id="PS50600">
    <property type="entry name" value="ULP_PROTEASE"/>
    <property type="match status" value="1"/>
</dbReference>
<dbReference type="HOGENOM" id="CLU_018185_0_0_1"/>
<comment type="similarity">
    <text evidence="1">Belongs to the peptidase C48 family.</text>
</comment>
<dbReference type="InterPro" id="IPR003653">
    <property type="entry name" value="Peptidase_C48_C"/>
</dbReference>
<dbReference type="Gene3D" id="3.40.395.10">
    <property type="entry name" value="Adenoviral Proteinase, Chain A"/>
    <property type="match status" value="1"/>
</dbReference>
<dbReference type="AlphaFoldDB" id="A0A066XTC4"/>
<keyword evidence="2" id="KW-0645">Protease</keyword>
<feature type="compositionally biased region" description="Basic residues" evidence="4">
    <location>
        <begin position="159"/>
        <end position="168"/>
    </location>
</feature>
<gene>
    <name evidence="6" type="ORF">CSUB01_11413</name>
</gene>
<dbReference type="GO" id="GO:0008234">
    <property type="term" value="F:cysteine-type peptidase activity"/>
    <property type="evidence" value="ECO:0007669"/>
    <property type="project" value="InterPro"/>
</dbReference>
<evidence type="ECO:0000256" key="4">
    <source>
        <dbReference type="SAM" id="MobiDB-lite"/>
    </source>
</evidence>
<evidence type="ECO:0000256" key="2">
    <source>
        <dbReference type="ARBA" id="ARBA00022670"/>
    </source>
</evidence>
<dbReference type="OrthoDB" id="4841449at2759"/>
<dbReference type="GO" id="GO:0019783">
    <property type="term" value="F:ubiquitin-like protein peptidase activity"/>
    <property type="evidence" value="ECO:0007669"/>
    <property type="project" value="UniProtKB-ARBA"/>
</dbReference>
<feature type="compositionally biased region" description="Low complexity" evidence="4">
    <location>
        <begin position="171"/>
        <end position="180"/>
    </location>
</feature>
<feature type="compositionally biased region" description="Basic and acidic residues" evidence="4">
    <location>
        <begin position="181"/>
        <end position="204"/>
    </location>
</feature>
<feature type="domain" description="Ubiquitin-like protease family profile" evidence="5">
    <location>
        <begin position="410"/>
        <end position="584"/>
    </location>
</feature>
<comment type="caution">
    <text evidence="6">The sequence shown here is derived from an EMBL/GenBank/DDBJ whole genome shotgun (WGS) entry which is preliminary data.</text>
</comment>
<keyword evidence="3" id="KW-0378">Hydrolase</keyword>
<keyword evidence="7" id="KW-1185">Reference proteome</keyword>
<dbReference type="GO" id="GO:0006508">
    <property type="term" value="P:proteolysis"/>
    <property type="evidence" value="ECO:0007669"/>
    <property type="project" value="UniProtKB-KW"/>
</dbReference>
<reference evidence="7" key="1">
    <citation type="journal article" date="2014" name="Genome Announc.">
        <title>Draft genome sequence of Colletotrichum sublineola, a destructive pathogen of cultivated sorghum.</title>
        <authorList>
            <person name="Baroncelli R."/>
            <person name="Sanz-Martin J.M."/>
            <person name="Rech G.E."/>
            <person name="Sukno S.A."/>
            <person name="Thon M.R."/>
        </authorList>
    </citation>
    <scope>NUCLEOTIDE SEQUENCE [LARGE SCALE GENOMIC DNA]</scope>
    <source>
        <strain evidence="7">TX430BB</strain>
    </source>
</reference>